<dbReference type="OrthoDB" id="10066799at2759"/>
<dbReference type="CTD" id="51023"/>
<dbReference type="GO" id="GO:0070181">
    <property type="term" value="F:small ribosomal subunit rRNA binding"/>
    <property type="evidence" value="ECO:0007669"/>
    <property type="project" value="TreeGrafter"/>
</dbReference>
<dbReference type="RefSeq" id="XP_034255243.1">
    <property type="nucleotide sequence ID" value="XM_034399352.1"/>
</dbReference>
<dbReference type="PANTHER" id="PTHR13479">
    <property type="entry name" value="30S RIBOSOMAL PROTEIN S18"/>
    <property type="match status" value="1"/>
</dbReference>
<dbReference type="Pfam" id="PF01084">
    <property type="entry name" value="Ribosomal_S18"/>
    <property type="match status" value="1"/>
</dbReference>
<dbReference type="PANTHER" id="PTHR13479:SF40">
    <property type="entry name" value="SMALL RIBOSOMAL SUBUNIT PROTEIN BS18M"/>
    <property type="match status" value="1"/>
</dbReference>
<dbReference type="GO" id="GO:0005763">
    <property type="term" value="C:mitochondrial small ribosomal subunit"/>
    <property type="evidence" value="ECO:0007669"/>
    <property type="project" value="TreeGrafter"/>
</dbReference>
<comment type="similarity">
    <text evidence="1">Belongs to the bacterial ribosomal protein bS18 family.</text>
</comment>
<dbReference type="Proteomes" id="UP000515158">
    <property type="component" value="Unplaced"/>
</dbReference>
<proteinExistence type="inferred from homology"/>
<dbReference type="NCBIfam" id="TIGR00165">
    <property type="entry name" value="S18"/>
    <property type="match status" value="1"/>
</dbReference>
<organism evidence="5">
    <name type="scientific">Thrips palmi</name>
    <name type="common">Melon thrips</name>
    <dbReference type="NCBI Taxonomy" id="161013"/>
    <lineage>
        <taxon>Eukaryota</taxon>
        <taxon>Metazoa</taxon>
        <taxon>Ecdysozoa</taxon>
        <taxon>Arthropoda</taxon>
        <taxon>Hexapoda</taxon>
        <taxon>Insecta</taxon>
        <taxon>Pterygota</taxon>
        <taxon>Neoptera</taxon>
        <taxon>Paraneoptera</taxon>
        <taxon>Thysanoptera</taxon>
        <taxon>Terebrantia</taxon>
        <taxon>Thripoidea</taxon>
        <taxon>Thripidae</taxon>
        <taxon>Thrips</taxon>
    </lineage>
</organism>
<sequence length="182" mass="21062">MSLLIKAAFSNGRALLQQPLVQRLPQIVYEQKRTAYFTMGRQRMGKRKGRKPRIVEEKVIVKPASLYEEEIGAAVFEARAKDEPQDMENPFTVSKRKCILCQHGITPDYKNVKLLSQFISSQTGRVYGRHITGLCKDQQVRLEGEIFKSRAAGLMAYYYKHPEFFKDPKLCDPTRPKRPHPY</sequence>
<dbReference type="GO" id="GO:0032543">
    <property type="term" value="P:mitochondrial translation"/>
    <property type="evidence" value="ECO:0007669"/>
    <property type="project" value="TreeGrafter"/>
</dbReference>
<evidence type="ECO:0000313" key="4">
    <source>
        <dbReference type="Proteomes" id="UP000515158"/>
    </source>
</evidence>
<dbReference type="InterPro" id="IPR001648">
    <property type="entry name" value="Ribosomal_bS18"/>
</dbReference>
<dbReference type="GO" id="GO:0003735">
    <property type="term" value="F:structural constituent of ribosome"/>
    <property type="evidence" value="ECO:0007669"/>
    <property type="project" value="InterPro"/>
</dbReference>
<dbReference type="KEGG" id="tpal:117653569"/>
<gene>
    <name evidence="5" type="primary">LOC117653569</name>
</gene>
<dbReference type="GeneID" id="117653569"/>
<name>A0A6P9AAY4_THRPL</name>
<dbReference type="SUPFAM" id="SSF46911">
    <property type="entry name" value="Ribosomal protein S18"/>
    <property type="match status" value="1"/>
</dbReference>
<evidence type="ECO:0000256" key="2">
    <source>
        <dbReference type="ARBA" id="ARBA00022980"/>
    </source>
</evidence>
<dbReference type="InterPro" id="IPR036870">
    <property type="entry name" value="Ribosomal_bS18_sf"/>
</dbReference>
<dbReference type="InParanoid" id="A0A6P9AAY4"/>
<accession>A0A6P9AAY4</accession>
<protein>
    <submittedName>
        <fullName evidence="5">28S ribosomal protein S18c, mitochondrial</fullName>
    </submittedName>
</protein>
<reference evidence="5" key="1">
    <citation type="submission" date="2025-08" db="UniProtKB">
        <authorList>
            <consortium name="RefSeq"/>
        </authorList>
    </citation>
    <scope>IDENTIFICATION</scope>
    <source>
        <tissue evidence="5">Total insect</tissue>
    </source>
</reference>
<keyword evidence="2 5" id="KW-0689">Ribosomal protein</keyword>
<evidence type="ECO:0000256" key="1">
    <source>
        <dbReference type="ARBA" id="ARBA00005589"/>
    </source>
</evidence>
<keyword evidence="4" id="KW-1185">Reference proteome</keyword>
<dbReference type="AlphaFoldDB" id="A0A6P9AAY4"/>
<dbReference type="Gene3D" id="4.10.640.10">
    <property type="entry name" value="Ribosomal protein S18"/>
    <property type="match status" value="1"/>
</dbReference>
<evidence type="ECO:0000313" key="5">
    <source>
        <dbReference type="RefSeq" id="XP_034255243.1"/>
    </source>
</evidence>
<keyword evidence="3" id="KW-0687">Ribonucleoprotein</keyword>
<evidence type="ECO:0000256" key="3">
    <source>
        <dbReference type="ARBA" id="ARBA00023274"/>
    </source>
</evidence>
<dbReference type="FunCoup" id="A0A6P9AAY4">
    <property type="interactions" value="819"/>
</dbReference>